<dbReference type="InterPro" id="IPR000277">
    <property type="entry name" value="Cys/Met-Metab_PyrdxlP-dep_enz"/>
</dbReference>
<gene>
    <name evidence="6" type="primary">mccB</name>
    <name evidence="6" type="ORF">ElP_33300</name>
</gene>
<evidence type="ECO:0000256" key="1">
    <source>
        <dbReference type="ARBA" id="ARBA00001933"/>
    </source>
</evidence>
<evidence type="ECO:0000313" key="6">
    <source>
        <dbReference type="EMBL" id="QDV35427.1"/>
    </source>
</evidence>
<dbReference type="AlphaFoldDB" id="A0A518H3M5"/>
<keyword evidence="7" id="KW-1185">Reference proteome</keyword>
<evidence type="ECO:0000256" key="3">
    <source>
        <dbReference type="PIRSR" id="PIRSR001434-2"/>
    </source>
</evidence>
<comment type="cofactor">
    <cofactor evidence="1 4">
        <name>pyridoxal 5'-phosphate</name>
        <dbReference type="ChEBI" id="CHEBI:597326"/>
    </cofactor>
</comment>
<dbReference type="GO" id="GO:0019343">
    <property type="term" value="P:cysteine biosynthetic process via cystathionine"/>
    <property type="evidence" value="ECO:0007669"/>
    <property type="project" value="TreeGrafter"/>
</dbReference>
<evidence type="ECO:0000256" key="2">
    <source>
        <dbReference type="ARBA" id="ARBA00022898"/>
    </source>
</evidence>
<feature type="compositionally biased region" description="Pro residues" evidence="5">
    <location>
        <begin position="16"/>
        <end position="27"/>
    </location>
</feature>
<dbReference type="GO" id="GO:0004123">
    <property type="term" value="F:cystathionine gamma-lyase activity"/>
    <property type="evidence" value="ECO:0007669"/>
    <property type="project" value="TreeGrafter"/>
</dbReference>
<dbReference type="KEGG" id="tpla:ElP_33300"/>
<dbReference type="PIRSF" id="PIRSF001434">
    <property type="entry name" value="CGS"/>
    <property type="match status" value="1"/>
</dbReference>
<keyword evidence="2 3" id="KW-0663">Pyridoxal phosphate</keyword>
<dbReference type="EMBL" id="CP036426">
    <property type="protein sequence ID" value="QDV35427.1"/>
    <property type="molecule type" value="Genomic_DNA"/>
</dbReference>
<evidence type="ECO:0000313" key="7">
    <source>
        <dbReference type="Proteomes" id="UP000317835"/>
    </source>
</evidence>
<dbReference type="EC" id="4.4.1.1" evidence="6"/>
<dbReference type="GO" id="GO:0030170">
    <property type="term" value="F:pyridoxal phosphate binding"/>
    <property type="evidence" value="ECO:0007669"/>
    <property type="project" value="InterPro"/>
</dbReference>
<dbReference type="InterPro" id="IPR015424">
    <property type="entry name" value="PyrdxlP-dep_Trfase"/>
</dbReference>
<dbReference type="InterPro" id="IPR015421">
    <property type="entry name" value="PyrdxlP-dep_Trfase_major"/>
</dbReference>
<reference evidence="6 7" key="1">
    <citation type="submission" date="2019-02" db="EMBL/GenBank/DDBJ databases">
        <title>Deep-cultivation of Planctomycetes and their phenomic and genomic characterization uncovers novel biology.</title>
        <authorList>
            <person name="Wiegand S."/>
            <person name="Jogler M."/>
            <person name="Boedeker C."/>
            <person name="Pinto D."/>
            <person name="Vollmers J."/>
            <person name="Rivas-Marin E."/>
            <person name="Kohn T."/>
            <person name="Peeters S.H."/>
            <person name="Heuer A."/>
            <person name="Rast P."/>
            <person name="Oberbeckmann S."/>
            <person name="Bunk B."/>
            <person name="Jeske O."/>
            <person name="Meyerdierks A."/>
            <person name="Storesund J.E."/>
            <person name="Kallscheuer N."/>
            <person name="Luecker S."/>
            <person name="Lage O.M."/>
            <person name="Pohl T."/>
            <person name="Merkel B.J."/>
            <person name="Hornburger P."/>
            <person name="Mueller R.-W."/>
            <person name="Bruemmer F."/>
            <person name="Labrenz M."/>
            <person name="Spormann A.M."/>
            <person name="Op den Camp H."/>
            <person name="Overmann J."/>
            <person name="Amann R."/>
            <person name="Jetten M.S.M."/>
            <person name="Mascher T."/>
            <person name="Medema M.H."/>
            <person name="Devos D.P."/>
            <person name="Kaster A.-K."/>
            <person name="Ovreas L."/>
            <person name="Rohde M."/>
            <person name="Galperin M.Y."/>
            <person name="Jogler C."/>
        </authorList>
    </citation>
    <scope>NUCLEOTIDE SEQUENCE [LARGE SCALE GENOMIC DNA]</scope>
    <source>
        <strain evidence="6 7">ElP</strain>
    </source>
</reference>
<dbReference type="FunFam" id="3.40.640.10:FF:000046">
    <property type="entry name" value="Cystathionine gamma-lyase"/>
    <property type="match status" value="1"/>
</dbReference>
<dbReference type="SUPFAM" id="SSF53383">
    <property type="entry name" value="PLP-dependent transferases"/>
    <property type="match status" value="1"/>
</dbReference>
<accession>A0A518H3M5</accession>
<dbReference type="OrthoDB" id="9780685at2"/>
<dbReference type="Proteomes" id="UP000317835">
    <property type="component" value="Chromosome"/>
</dbReference>
<dbReference type="RefSeq" id="WP_145271030.1">
    <property type="nucleotide sequence ID" value="NZ_CP036426.1"/>
</dbReference>
<feature type="modified residue" description="N6-(pyridoxal phosphate)lysine" evidence="3">
    <location>
        <position position="208"/>
    </location>
</feature>
<name>A0A518H3M5_9BACT</name>
<dbReference type="GO" id="GO:0019346">
    <property type="term" value="P:transsulfuration"/>
    <property type="evidence" value="ECO:0007669"/>
    <property type="project" value="InterPro"/>
</dbReference>
<keyword evidence="6" id="KW-0456">Lyase</keyword>
<dbReference type="Pfam" id="PF01053">
    <property type="entry name" value="Cys_Met_Meta_PP"/>
    <property type="match status" value="1"/>
</dbReference>
<organism evidence="6 7">
    <name type="scientific">Tautonia plasticadhaerens</name>
    <dbReference type="NCBI Taxonomy" id="2527974"/>
    <lineage>
        <taxon>Bacteria</taxon>
        <taxon>Pseudomonadati</taxon>
        <taxon>Planctomycetota</taxon>
        <taxon>Planctomycetia</taxon>
        <taxon>Isosphaerales</taxon>
        <taxon>Isosphaeraceae</taxon>
        <taxon>Tautonia</taxon>
    </lineage>
</organism>
<evidence type="ECO:0000256" key="4">
    <source>
        <dbReference type="RuleBase" id="RU362118"/>
    </source>
</evidence>
<evidence type="ECO:0000256" key="5">
    <source>
        <dbReference type="SAM" id="MobiDB-lite"/>
    </source>
</evidence>
<protein>
    <submittedName>
        <fullName evidence="6">Cystathionine gamma-lyase</fullName>
        <ecNumber evidence="6">4.4.1.1</ecNumber>
    </submittedName>
</protein>
<dbReference type="GO" id="GO:0005737">
    <property type="term" value="C:cytoplasm"/>
    <property type="evidence" value="ECO:0007669"/>
    <property type="project" value="TreeGrafter"/>
</dbReference>
<sequence>MDTPPPRPETTCARAVPPPPSSTAPLVPPPQLSVVYRFEGLDHVDAVYRGDADGFVYARDGHPNAAALAVRVAELEGAEAALVCASGMGATAAVLLAELGEGDHVAYAEQLYGKTISLVRRELSRFGVASTGFDATRPETLSEALRDRTRLVFVETLSNPLLRLPDLPRLAEVARGAGAKLVVDHTFAPLLCRPIALGASYVVHSATKMIGGHSDLTLGLVAASAGDVARVARVSSAFGLSGNPFESWLAARGLATLPLRSARSGETALELARRLSRSPALRAVHYPGLPGHPDHDLARSLLPSGSGAMVTIDLGDRARADAFIRALRHVPFAPSLGDVATTLSHPATTSHRGQDPELLARLGITPGLVRLSIGLEAADDLWADFERALGPLGG</sequence>
<dbReference type="Gene3D" id="3.40.640.10">
    <property type="entry name" value="Type I PLP-dependent aspartate aminotransferase-like (Major domain)"/>
    <property type="match status" value="1"/>
</dbReference>
<dbReference type="InterPro" id="IPR015422">
    <property type="entry name" value="PyrdxlP-dep_Trfase_small"/>
</dbReference>
<dbReference type="PANTHER" id="PTHR11808:SF85">
    <property type="entry name" value="CYSTATHIONINE GAMMA-LYASE-RELATED"/>
    <property type="match status" value="1"/>
</dbReference>
<dbReference type="PANTHER" id="PTHR11808">
    <property type="entry name" value="TRANS-SULFURATION ENZYME FAMILY MEMBER"/>
    <property type="match status" value="1"/>
</dbReference>
<proteinExistence type="inferred from homology"/>
<dbReference type="Gene3D" id="3.90.1150.10">
    <property type="entry name" value="Aspartate Aminotransferase, domain 1"/>
    <property type="match status" value="1"/>
</dbReference>
<feature type="region of interest" description="Disordered" evidence="5">
    <location>
        <begin position="1"/>
        <end position="27"/>
    </location>
</feature>
<comment type="similarity">
    <text evidence="4">Belongs to the trans-sulfuration enzymes family.</text>
</comment>